<name>A0A1H7G104_HALLR</name>
<dbReference type="SUPFAM" id="SSF53474">
    <property type="entry name" value="alpha/beta-Hydrolases"/>
    <property type="match status" value="1"/>
</dbReference>
<dbReference type="PANTHER" id="PTHR48098:SF6">
    <property type="entry name" value="FERRI-BACILLIBACTIN ESTERASE BESA"/>
    <property type="match status" value="1"/>
</dbReference>
<organism evidence="1 2">
    <name type="scientific">Haloferax larsenii</name>
    <dbReference type="NCBI Taxonomy" id="302484"/>
    <lineage>
        <taxon>Archaea</taxon>
        <taxon>Methanobacteriati</taxon>
        <taxon>Methanobacteriota</taxon>
        <taxon>Stenosarchaea group</taxon>
        <taxon>Halobacteria</taxon>
        <taxon>Halobacteriales</taxon>
        <taxon>Haloferacaceae</taxon>
        <taxon>Haloferax</taxon>
    </lineage>
</organism>
<protein>
    <submittedName>
        <fullName evidence="1">Predicted hydrolase of the alpha/beta superfamily</fullName>
    </submittedName>
</protein>
<dbReference type="Gene3D" id="3.40.50.1820">
    <property type="entry name" value="alpha/beta hydrolase"/>
    <property type="match status" value="1"/>
</dbReference>
<dbReference type="Pfam" id="PF00756">
    <property type="entry name" value="Esterase"/>
    <property type="match status" value="1"/>
</dbReference>
<keyword evidence="1" id="KW-0378">Hydrolase</keyword>
<accession>A0A1H7G104</accession>
<dbReference type="GO" id="GO:0016787">
    <property type="term" value="F:hydrolase activity"/>
    <property type="evidence" value="ECO:0007669"/>
    <property type="project" value="UniProtKB-KW"/>
</dbReference>
<evidence type="ECO:0000313" key="1">
    <source>
        <dbReference type="EMBL" id="SEK31849.1"/>
    </source>
</evidence>
<dbReference type="InterPro" id="IPR050583">
    <property type="entry name" value="Mycobacterial_A85_antigen"/>
</dbReference>
<dbReference type="OrthoDB" id="97615at2157"/>
<dbReference type="InterPro" id="IPR029058">
    <property type="entry name" value="AB_hydrolase_fold"/>
</dbReference>
<dbReference type="InterPro" id="IPR000801">
    <property type="entry name" value="Esterase-like"/>
</dbReference>
<dbReference type="AlphaFoldDB" id="A0A1H7G104"/>
<sequence>MPTDIDWRPYDLDDEYSVVGDVRISDQLSSEYLDFDRHLLVYLPPDYDESDRTYPVCYMHDGQNVFDEATSYSGSWDIHRAMDELHDKGLDAIVVGVPNAGDDRTVEYTPHPHPEFGGGGADSYLSFLFEEVKPLVDETFRTRPEKESTGLLGSSLGGLISLYALFEYPEKVGFLGAMSPAFWWSGEDIFEYVEAQPFTPARIYVDVGDTESMDDPERCELYIDDAARMVELLREKGYDDVEFLVDEGGVHREHAWARRFPDAMRFLLDDD</sequence>
<dbReference type="RefSeq" id="WP_074791271.1">
    <property type="nucleotide sequence ID" value="NZ_FOAD01000001.1"/>
</dbReference>
<reference evidence="1 2" key="1">
    <citation type="submission" date="2016-10" db="EMBL/GenBank/DDBJ databases">
        <authorList>
            <person name="de Groot N.N."/>
        </authorList>
    </citation>
    <scope>NUCLEOTIDE SEQUENCE [LARGE SCALE GENOMIC DNA]</scope>
    <source>
        <strain evidence="1 2">CDM_5</strain>
    </source>
</reference>
<dbReference type="Proteomes" id="UP000183894">
    <property type="component" value="Unassembled WGS sequence"/>
</dbReference>
<evidence type="ECO:0000313" key="2">
    <source>
        <dbReference type="Proteomes" id="UP000183894"/>
    </source>
</evidence>
<dbReference type="PANTHER" id="PTHR48098">
    <property type="entry name" value="ENTEROCHELIN ESTERASE-RELATED"/>
    <property type="match status" value="1"/>
</dbReference>
<dbReference type="EMBL" id="FOAD01000001">
    <property type="protein sequence ID" value="SEK31849.1"/>
    <property type="molecule type" value="Genomic_DNA"/>
</dbReference>
<gene>
    <name evidence="1" type="ORF">SAMN04488691_101181</name>
</gene>
<proteinExistence type="predicted"/>